<dbReference type="GO" id="GO:0005524">
    <property type="term" value="F:ATP binding"/>
    <property type="evidence" value="ECO:0007669"/>
    <property type="project" value="UniProtKB-KW"/>
</dbReference>
<evidence type="ECO:0000256" key="11">
    <source>
        <dbReference type="ARBA" id="ARBA00023242"/>
    </source>
</evidence>
<dbReference type="GO" id="GO:0005634">
    <property type="term" value="C:nucleus"/>
    <property type="evidence" value="ECO:0007669"/>
    <property type="project" value="UniProtKB-SubCell"/>
</dbReference>
<accession>A0AAX4JB38</accession>
<proteinExistence type="inferred from homology"/>
<keyword evidence="7" id="KW-0067">ATP-binding</keyword>
<dbReference type="Pfam" id="PF13476">
    <property type="entry name" value="AAA_23"/>
    <property type="match status" value="1"/>
</dbReference>
<dbReference type="Gene3D" id="3.40.50.300">
    <property type="entry name" value="P-loop containing nucleotide triphosphate hydrolases"/>
    <property type="match status" value="2"/>
</dbReference>
<evidence type="ECO:0000256" key="8">
    <source>
        <dbReference type="ARBA" id="ARBA00023054"/>
    </source>
</evidence>
<dbReference type="InterPro" id="IPR038729">
    <property type="entry name" value="Rad50/SbcC_AAA"/>
</dbReference>
<feature type="coiled-coil region" evidence="12">
    <location>
        <begin position="183"/>
        <end position="217"/>
    </location>
</feature>
<evidence type="ECO:0000256" key="2">
    <source>
        <dbReference type="ARBA" id="ARBA00004286"/>
    </source>
</evidence>
<keyword evidence="4" id="KW-0158">Chromosome</keyword>
<feature type="coiled-coil region" evidence="12">
    <location>
        <begin position="303"/>
        <end position="406"/>
    </location>
</feature>
<keyword evidence="9" id="KW-0233">DNA recombination</keyword>
<dbReference type="GeneID" id="90540951"/>
<evidence type="ECO:0000256" key="6">
    <source>
        <dbReference type="ARBA" id="ARBA00022763"/>
    </source>
</evidence>
<protein>
    <submittedName>
        <fullName evidence="14">Structural maintenance of chromosomes protein</fullName>
    </submittedName>
</protein>
<dbReference type="Proteomes" id="UP001334084">
    <property type="component" value="Chromosome 3"/>
</dbReference>
<evidence type="ECO:0000256" key="7">
    <source>
        <dbReference type="ARBA" id="ARBA00022840"/>
    </source>
</evidence>
<evidence type="ECO:0000256" key="4">
    <source>
        <dbReference type="ARBA" id="ARBA00022454"/>
    </source>
</evidence>
<keyword evidence="5" id="KW-0547">Nucleotide-binding</keyword>
<comment type="similarity">
    <text evidence="3">Belongs to the SMC family. SMC6 subfamily.</text>
</comment>
<evidence type="ECO:0000259" key="13">
    <source>
        <dbReference type="Pfam" id="PF13476"/>
    </source>
</evidence>
<evidence type="ECO:0000256" key="3">
    <source>
        <dbReference type="ARBA" id="ARBA00006793"/>
    </source>
</evidence>
<keyword evidence="15" id="KW-1185">Reference proteome</keyword>
<feature type="domain" description="Rad50/SbcC-type AAA" evidence="13">
    <location>
        <begin position="14"/>
        <end position="212"/>
    </location>
</feature>
<dbReference type="GO" id="GO:0003684">
    <property type="term" value="F:damaged DNA binding"/>
    <property type="evidence" value="ECO:0007669"/>
    <property type="project" value="TreeGrafter"/>
</dbReference>
<evidence type="ECO:0000256" key="10">
    <source>
        <dbReference type="ARBA" id="ARBA00023204"/>
    </source>
</evidence>
<name>A0AAX4JB38_9MICR</name>
<dbReference type="AlphaFoldDB" id="A0AAX4JB38"/>
<dbReference type="GO" id="GO:0016887">
    <property type="term" value="F:ATP hydrolysis activity"/>
    <property type="evidence" value="ECO:0007669"/>
    <property type="project" value="InterPro"/>
</dbReference>
<dbReference type="KEGG" id="vnx:VNE69_03355"/>
<sequence length="975" mass="115684">MNLENYNESVIILRLELINFMCHDHILINFEKQFTCIGGRNGSGKSAIMISLGILFGQRSSNLERGNSFRNLIKTGEQYFIIKCVLNNTKKFEYDFFGDFIYIEKRVTIKNSTFSIYNKSKAVWSHKMEDLEDILDAFNIRLENPLNYLTQEQSKKFLSSADPELLYKLFLKGTEIADIKLINEKYESNIMTLKETIENIEGNVKSIEENLEKETKRITLISNIDNLRNIIKNDENELRWTCIYKSKNQAKVIEDKILNLEKDYSTEQTTYTNYMQLLEDLKVQKDSVIEQTQTMRNDNKFKMSQIEEKISITNKKIRNMENDLKFLKESFNIKKDLLKRLEKINTVEDERERFRNKKIKIENDLGIAKTQQEEINKIYEREKKNKEEQDKQIEEYKKKVYMLQKQIDYCNKQSENDCIHPEMKNILKLINATSFKEKVVGPFCDFIKLKEQKWWKVASIVLQKYLTSFVCFNREDRDKLSEIFKRFNVNFSILVPSSKSGDLIKYVKNPNYKVLLDVIDCKNNIIMNQLIVMANIEEKALIENRTEAYKVIRTDPKNIDCIYTINGDIIKKTNGSISDFAPRKSEKYYFEKPRDKLKNVQSELDLLMKNKPNMKIPSEYEKAKTNLERILHKIDKSERELAETIRHLENAEELFLDKNEVMNNEDLADSYRSLENQINSLNKKIEMLKKNIKDQENDKEDILNTKYPSSLDLENQIQKNKIKMNISKDNLQKIMQKRSELNYEYKEKMNEFEICRSELKKQIPEIENPRPTQEINEEISRLKIEIEETKKIGNKDETQEKINDYLEKKRYYENIIKINKEKIEDVYAAYLQRINKREEIKDFIAKNATQRFEELTLKRGYKGKLKFDHSNEKLFLEMEVHNFGIAGTKETLSGGERSFAAMSLLFSLWPYISCPIRILDEFDVFMDDLNRKYIIQRFIEYFAKSNTQVILITPLNTKDLVNDNVDIRILNPPRE</sequence>
<comment type="subcellular location">
    <subcellularLocation>
        <location evidence="2">Chromosome</location>
    </subcellularLocation>
    <subcellularLocation>
        <location evidence="1">Nucleus</location>
    </subcellularLocation>
</comment>
<dbReference type="PANTHER" id="PTHR19306:SF6">
    <property type="entry name" value="STRUCTURAL MAINTENANCE OF CHROMOSOMES PROTEIN 6"/>
    <property type="match status" value="1"/>
</dbReference>
<dbReference type="GO" id="GO:0003697">
    <property type="term" value="F:single-stranded DNA binding"/>
    <property type="evidence" value="ECO:0007669"/>
    <property type="project" value="TreeGrafter"/>
</dbReference>
<keyword evidence="10" id="KW-0234">DNA repair</keyword>
<dbReference type="EMBL" id="CP142728">
    <property type="protein sequence ID" value="WUR03146.1"/>
    <property type="molecule type" value="Genomic_DNA"/>
</dbReference>
<evidence type="ECO:0000256" key="9">
    <source>
        <dbReference type="ARBA" id="ARBA00023172"/>
    </source>
</evidence>
<dbReference type="SUPFAM" id="SSF52540">
    <property type="entry name" value="P-loop containing nucleoside triphosphate hydrolases"/>
    <property type="match status" value="2"/>
</dbReference>
<evidence type="ECO:0000256" key="5">
    <source>
        <dbReference type="ARBA" id="ARBA00022741"/>
    </source>
</evidence>
<gene>
    <name evidence="14" type="ORF">VNE69_03355</name>
</gene>
<dbReference type="GO" id="GO:0035861">
    <property type="term" value="C:site of double-strand break"/>
    <property type="evidence" value="ECO:0007669"/>
    <property type="project" value="TreeGrafter"/>
</dbReference>
<keyword evidence="8 12" id="KW-0175">Coiled coil</keyword>
<evidence type="ECO:0000256" key="1">
    <source>
        <dbReference type="ARBA" id="ARBA00004123"/>
    </source>
</evidence>
<dbReference type="PANTHER" id="PTHR19306">
    <property type="entry name" value="STRUCTURAL MAINTENANCE OF CHROMOSOMES 5,6 SMC5, SMC6"/>
    <property type="match status" value="1"/>
</dbReference>
<keyword evidence="6" id="KW-0227">DNA damage</keyword>
<dbReference type="RefSeq" id="XP_065329291.1">
    <property type="nucleotide sequence ID" value="XM_065473219.1"/>
</dbReference>
<organism evidence="14 15">
    <name type="scientific">Vairimorpha necatrix</name>
    <dbReference type="NCBI Taxonomy" id="6039"/>
    <lineage>
        <taxon>Eukaryota</taxon>
        <taxon>Fungi</taxon>
        <taxon>Fungi incertae sedis</taxon>
        <taxon>Microsporidia</taxon>
        <taxon>Nosematidae</taxon>
        <taxon>Vairimorpha</taxon>
    </lineage>
</organism>
<dbReference type="InterPro" id="IPR027417">
    <property type="entry name" value="P-loop_NTPase"/>
</dbReference>
<evidence type="ECO:0000313" key="14">
    <source>
        <dbReference type="EMBL" id="WUR03146.1"/>
    </source>
</evidence>
<dbReference type="GO" id="GO:0030915">
    <property type="term" value="C:Smc5-Smc6 complex"/>
    <property type="evidence" value="ECO:0007669"/>
    <property type="project" value="TreeGrafter"/>
</dbReference>
<feature type="coiled-coil region" evidence="12">
    <location>
        <begin position="620"/>
        <end position="705"/>
    </location>
</feature>
<dbReference type="GO" id="GO:0000724">
    <property type="term" value="P:double-strand break repair via homologous recombination"/>
    <property type="evidence" value="ECO:0007669"/>
    <property type="project" value="TreeGrafter"/>
</dbReference>
<keyword evidence="11" id="KW-0539">Nucleus</keyword>
<reference evidence="14" key="1">
    <citation type="journal article" date="2024" name="BMC Genomics">
        <title>Functional annotation of a divergent genome using sequence and structure-based similarity.</title>
        <authorList>
            <person name="Svedberg D."/>
            <person name="Winiger R.R."/>
            <person name="Berg A."/>
            <person name="Sharma H."/>
            <person name="Tellgren-Roth C."/>
            <person name="Debrunner-Vossbrinck B.A."/>
            <person name="Vossbrinck C.R."/>
            <person name="Barandun J."/>
        </authorList>
    </citation>
    <scope>NUCLEOTIDE SEQUENCE</scope>
    <source>
        <strain evidence="14">Illinois isolate</strain>
    </source>
</reference>
<evidence type="ECO:0000256" key="12">
    <source>
        <dbReference type="SAM" id="Coils"/>
    </source>
</evidence>
<feature type="coiled-coil region" evidence="12">
    <location>
        <begin position="731"/>
        <end position="792"/>
    </location>
</feature>
<evidence type="ECO:0000313" key="15">
    <source>
        <dbReference type="Proteomes" id="UP001334084"/>
    </source>
</evidence>